<accession>A0AAV2CIP7</accession>
<dbReference type="EMBL" id="OZ034813">
    <property type="protein sequence ID" value="CAL1356317.1"/>
    <property type="molecule type" value="Genomic_DNA"/>
</dbReference>
<feature type="region of interest" description="Disordered" evidence="1">
    <location>
        <begin position="66"/>
        <end position="90"/>
    </location>
</feature>
<evidence type="ECO:0000256" key="1">
    <source>
        <dbReference type="SAM" id="MobiDB-lite"/>
    </source>
</evidence>
<organism evidence="2 3">
    <name type="scientific">Linum trigynum</name>
    <dbReference type="NCBI Taxonomy" id="586398"/>
    <lineage>
        <taxon>Eukaryota</taxon>
        <taxon>Viridiplantae</taxon>
        <taxon>Streptophyta</taxon>
        <taxon>Embryophyta</taxon>
        <taxon>Tracheophyta</taxon>
        <taxon>Spermatophyta</taxon>
        <taxon>Magnoliopsida</taxon>
        <taxon>eudicotyledons</taxon>
        <taxon>Gunneridae</taxon>
        <taxon>Pentapetalae</taxon>
        <taxon>rosids</taxon>
        <taxon>fabids</taxon>
        <taxon>Malpighiales</taxon>
        <taxon>Linaceae</taxon>
        <taxon>Linum</taxon>
    </lineage>
</organism>
<dbReference type="AlphaFoldDB" id="A0AAV2CIP7"/>
<evidence type="ECO:0000313" key="3">
    <source>
        <dbReference type="Proteomes" id="UP001497516"/>
    </source>
</evidence>
<keyword evidence="3" id="KW-1185">Reference proteome</keyword>
<gene>
    <name evidence="2" type="ORF">LTRI10_LOCUS4026</name>
</gene>
<sequence length="206" mass="23754">MVEDVYKQGPTAVQKASQLLLPHILPQVAGLLEPRESEAPKGQPPKRSDTRDLSWFEHWRKLLTKRSKTNQNTRRTHQTTPAGGVSKSQHIDGSLEAISHRLDHRTPVSCTQLYGFEDVDLMTFAILYNCAIVVYRLYNERHTAHWLRLYVEEIDGVTPMPSFSPQWSQFGDMLRVDDWDSLYEPQMQLYVILGGHYQADENDESD</sequence>
<protein>
    <submittedName>
        <fullName evidence="2">Uncharacterized protein</fullName>
    </submittedName>
</protein>
<dbReference type="Proteomes" id="UP001497516">
    <property type="component" value="Chromosome 1"/>
</dbReference>
<proteinExistence type="predicted"/>
<reference evidence="2 3" key="1">
    <citation type="submission" date="2024-04" db="EMBL/GenBank/DDBJ databases">
        <authorList>
            <person name="Fracassetti M."/>
        </authorList>
    </citation>
    <scope>NUCLEOTIDE SEQUENCE [LARGE SCALE GENOMIC DNA]</scope>
</reference>
<evidence type="ECO:0000313" key="2">
    <source>
        <dbReference type="EMBL" id="CAL1356317.1"/>
    </source>
</evidence>
<name>A0AAV2CIP7_9ROSI</name>